<dbReference type="GeneID" id="18873842"/>
<dbReference type="Proteomes" id="UP000000709">
    <property type="component" value="Unassembled WGS sequence"/>
</dbReference>
<organism evidence="2">
    <name type="scientific">Spathaspora passalidarum (strain NRRL Y-27907 / 11-Y1)</name>
    <dbReference type="NCBI Taxonomy" id="619300"/>
    <lineage>
        <taxon>Eukaryota</taxon>
        <taxon>Fungi</taxon>
        <taxon>Dikarya</taxon>
        <taxon>Ascomycota</taxon>
        <taxon>Saccharomycotina</taxon>
        <taxon>Pichiomycetes</taxon>
        <taxon>Debaryomycetaceae</taxon>
        <taxon>Spathaspora</taxon>
    </lineage>
</organism>
<proteinExistence type="predicted"/>
<keyword evidence="2" id="KW-1185">Reference proteome</keyword>
<evidence type="ECO:0000313" key="2">
    <source>
        <dbReference type="Proteomes" id="UP000000709"/>
    </source>
</evidence>
<evidence type="ECO:0000313" key="1">
    <source>
        <dbReference type="EMBL" id="EGW32245.1"/>
    </source>
</evidence>
<sequence length="62" mass="7519">MDVDEFLTAFHNGFKVDSSHFKLIIEVHQIHQNDKSFKNYRQVFYNFLDHHSQKTVEGYQPY</sequence>
<dbReference type="RefSeq" id="XP_007375521.1">
    <property type="nucleotide sequence ID" value="XM_007375459.1"/>
</dbReference>
<dbReference type="EMBL" id="GL996502">
    <property type="protein sequence ID" value="EGW32245.1"/>
    <property type="molecule type" value="Genomic_DNA"/>
</dbReference>
<dbReference type="HOGENOM" id="CLU_2905611_0_0_1"/>
<dbReference type="KEGG" id="spaa:SPAPADRAFT_61324"/>
<dbReference type="InParanoid" id="G3APS4"/>
<reference evidence="1 2" key="1">
    <citation type="journal article" date="2011" name="Proc. Natl. Acad. Sci. U.S.A.">
        <title>Comparative genomics of xylose-fermenting fungi for enhanced biofuel production.</title>
        <authorList>
            <person name="Wohlbach D.J."/>
            <person name="Kuo A."/>
            <person name="Sato T.K."/>
            <person name="Potts K.M."/>
            <person name="Salamov A.A."/>
            <person name="LaButti K.M."/>
            <person name="Sun H."/>
            <person name="Clum A."/>
            <person name="Pangilinan J.L."/>
            <person name="Lindquist E.A."/>
            <person name="Lucas S."/>
            <person name="Lapidus A."/>
            <person name="Jin M."/>
            <person name="Gunawan C."/>
            <person name="Balan V."/>
            <person name="Dale B.E."/>
            <person name="Jeffries T.W."/>
            <person name="Zinkel R."/>
            <person name="Barry K.W."/>
            <person name="Grigoriev I.V."/>
            <person name="Gasch A.P."/>
        </authorList>
    </citation>
    <scope>NUCLEOTIDE SEQUENCE [LARGE SCALE GENOMIC DNA]</scope>
    <source>
        <strain evidence="2">NRRL Y-27907 / 11-Y1</strain>
    </source>
</reference>
<protein>
    <submittedName>
        <fullName evidence="1">Uncharacterized protein</fullName>
    </submittedName>
</protein>
<gene>
    <name evidence="1" type="ORF">SPAPADRAFT_61324</name>
</gene>
<name>G3APS4_SPAPN</name>
<dbReference type="AlphaFoldDB" id="G3APS4"/>
<accession>G3APS4</accession>